<proteinExistence type="predicted"/>
<comment type="caution">
    <text evidence="1">The sequence shown here is derived from an EMBL/GenBank/DDBJ whole genome shotgun (WGS) entry which is preliminary data.</text>
</comment>
<reference evidence="1 2" key="1">
    <citation type="journal article" date="2022" name="Plant J.">
        <title>Chromosome-level genome of Camellia lanceoleosa provides a valuable resource for understanding genome evolution and self-incompatibility.</title>
        <authorList>
            <person name="Gong W."/>
            <person name="Xiao S."/>
            <person name="Wang L."/>
            <person name="Liao Z."/>
            <person name="Chang Y."/>
            <person name="Mo W."/>
            <person name="Hu G."/>
            <person name="Li W."/>
            <person name="Zhao G."/>
            <person name="Zhu H."/>
            <person name="Hu X."/>
            <person name="Ji K."/>
            <person name="Xiang X."/>
            <person name="Song Q."/>
            <person name="Yuan D."/>
            <person name="Jin S."/>
            <person name="Zhang L."/>
        </authorList>
    </citation>
    <scope>NUCLEOTIDE SEQUENCE [LARGE SCALE GENOMIC DNA]</scope>
    <source>
        <strain evidence="1">SQ_2022a</strain>
    </source>
</reference>
<accession>A0ACC0IFE7</accession>
<dbReference type="EMBL" id="CM045763">
    <property type="protein sequence ID" value="KAI8023532.1"/>
    <property type="molecule type" value="Genomic_DNA"/>
</dbReference>
<evidence type="ECO:0000313" key="2">
    <source>
        <dbReference type="Proteomes" id="UP001060215"/>
    </source>
</evidence>
<organism evidence="1 2">
    <name type="scientific">Camellia lanceoleosa</name>
    <dbReference type="NCBI Taxonomy" id="1840588"/>
    <lineage>
        <taxon>Eukaryota</taxon>
        <taxon>Viridiplantae</taxon>
        <taxon>Streptophyta</taxon>
        <taxon>Embryophyta</taxon>
        <taxon>Tracheophyta</taxon>
        <taxon>Spermatophyta</taxon>
        <taxon>Magnoliopsida</taxon>
        <taxon>eudicotyledons</taxon>
        <taxon>Gunneridae</taxon>
        <taxon>Pentapetalae</taxon>
        <taxon>asterids</taxon>
        <taxon>Ericales</taxon>
        <taxon>Theaceae</taxon>
        <taxon>Camellia</taxon>
    </lineage>
</organism>
<keyword evidence="2" id="KW-1185">Reference proteome</keyword>
<gene>
    <name evidence="1" type="ORF">LOK49_LG03G03714</name>
</gene>
<dbReference type="Proteomes" id="UP001060215">
    <property type="component" value="Chromosome 6"/>
</dbReference>
<evidence type="ECO:0000313" key="1">
    <source>
        <dbReference type="EMBL" id="KAI8023532.1"/>
    </source>
</evidence>
<protein>
    <submittedName>
        <fullName evidence="1">Uncharacterized protein</fullName>
    </submittedName>
</protein>
<name>A0ACC0IFE7_9ERIC</name>
<sequence length="1179" mass="130182">MPRGQQTDWQNHHIASPATPLRNHLYLVSSLSSQLNNKPPTSLSSMDPSLSAKSHSLSLISFPTLSSSYCSSSSLLSPSRFRSLPRQFLGRRPPGLPSRRRCKKLGLHIRSPRFLFRASLDSHSTLIVVALVTVSALAVVFVNYSKRKKKQTQVSGPLFLAISQQFRAVMNQLIKNKSLGFLDPERLMSANESEHAVKEMRESRHEYEDELVQPQLLETALMSKETLITNTVESPGSNIITSSVSDSMSSRESEVTGVSFPLSVLSESGGAQPLPCMREIPKLQFEKCAQETECASELPALIVKTQSSAATGLVNYTHTEVDEHKRPIGELGEVGEIISYGGIFREPGREGLYTFYETNQSAAKSITNLNDLKMLSTHVALRDNNSFSSRMRKSMATGVKLSTHDFIHTAESIEGKKPLACYKESSPRRSTDLGKSKGFSREERRILPQDGHRYSPLPCQPNGTHVNDKHYPSRQISSYNRLLKDGRLLDCLELLEEMERKGLLDMDKIYHTGFFKNCQRKRAVKEAFRFTKMIAKPTLSTFNMLMSVCASSQDSEGAFAVMRLVQEAGLIADCKLYTTLISTCAKSGKVDAMFKVFHEMVNAEVEPNVHTYGALIDGCAKAGQVAKAFGAYGIMRSKNVKPDRVVFNALITACGQSGAVDRAFDVLAEMTAEIQPIDPDHITIGALIKACANAGQVRFVYFSLGDIYLLFLYNMIHQYKIKGTPEVYTIAVNSCSQTGDWEFACSVYSDMTRKGVIPDEMFLSALIDVAGHAGKVDAAFEILREARKQGIHIGTILYSSLMGACSNAKNWQKALELYGDIKSIKLKPTVSTMNALITALCDGDQLQKALEVFSEMKRVGLRPNTITYSILLVASEKKDDADVGLMLLSQAKEDGVAPNLVMSRCLIAMCFRRFEKACVHGEPVLSFNSGRPQIDSKWTSLALMVYREAIIAGVVPTMEVFSQLLGCLQLPCDASLRDRLIENLGVDTDSPKRSNLCSLVEGFGEYDPRAFSLLEEAASLGIVPFVSFKESPIVVDARKLPIHTAEVYLLTVLKGLKHRLAAGARLPNTTILLPIEKTQIQSPMVKKTINVAGRISQGIASLLRRLGLPYHGNESYGKIRINGVVVKKWFQPKLSFPFNGKPTELNSSQSRLGKESPISSVALDSAIYPLTRERSVTSH</sequence>